<evidence type="ECO:0000313" key="2">
    <source>
        <dbReference type="EMBL" id="RDY57744.1"/>
    </source>
</evidence>
<dbReference type="Proteomes" id="UP000261828">
    <property type="component" value="Unassembled WGS sequence"/>
</dbReference>
<reference evidence="2 3" key="1">
    <citation type="submission" date="2018-08" db="EMBL/GenBank/DDBJ databases">
        <title>Muricauda nanhaiensis sp. nov., isolated from seawater of the South China Sea.</title>
        <authorList>
            <person name="Dang Y."/>
        </authorList>
    </citation>
    <scope>NUCLEOTIDE SEQUENCE [LARGE SCALE GENOMIC DNA]</scope>
    <source>
        <strain evidence="2 3">SM1704</strain>
    </source>
</reference>
<dbReference type="SUPFAM" id="SSF63829">
    <property type="entry name" value="Calcium-dependent phosphotriesterase"/>
    <property type="match status" value="1"/>
</dbReference>
<name>A0A371JLA1_9FLAO</name>
<evidence type="ECO:0008006" key="4">
    <source>
        <dbReference type="Google" id="ProtNLM"/>
    </source>
</evidence>
<dbReference type="InterPro" id="IPR051344">
    <property type="entry name" value="Vgb"/>
</dbReference>
<comment type="caution">
    <text evidence="2">The sequence shown here is derived from an EMBL/GenBank/DDBJ whole genome shotgun (WGS) entry which is preliminary data.</text>
</comment>
<dbReference type="EMBL" id="QTJX01000007">
    <property type="protein sequence ID" value="RDY57744.1"/>
    <property type="molecule type" value="Genomic_DNA"/>
</dbReference>
<dbReference type="PANTHER" id="PTHR40274:SF3">
    <property type="entry name" value="VIRGINIAMYCIN B LYASE"/>
    <property type="match status" value="1"/>
</dbReference>
<sequence length="715" mass="80373">MKLLTQFLLILFSINLCAQEITKLQLDQIIFTDGIFVEKDGTIYATEGWDGDKIYEVNPNGKIKVFASGLKGPIDIAKGKDGFFYVSEWKGAQLSKIDPKGNVNHFATVKPGPGPMTQDALGNLYVTHNVNDGKGNISKITLDGQVEIFSEDDKLINPGGIDFDSNGNLYVSNFNNANIVKINPSGKSSILATVPGDKQWRTGHLKIIDDTIYITALMDHRIYRVSLAGKVETLAGTGEQGQGVGNALSTKLANPNGLFFNEESNELYFTEAFAKTGFIQKIKLPDNQNTFRSAYYAGIAFRETPYANILGTRPLPKEKAEKVNHFQFDYDKEGKLVRVRHLLNGKIKPFSDRFVRGSHIEITYQGNQEIRTFYNEHGQRCVVSGDVYKSIFTTDDNGDRTSLKFYGVDGNPIENDFRIASYEWKTNLDGTVVEKRFDIDGNIQRNRPGFGYYITKFTYDHRGLLRLMTNLGKEGKEITPDDAGIAHTKIGYDNNAFFVQWLNLDKNGKPKRGMSNIAEIKYTPAPLYEHESATFVDADGKPQTTNWGAHIVKYTFDNYGNATSRSFYGIDGKPVNANNGVGLIKTTYTADGMHQVNRAYFTMNNVPTHINGTEIHEVRTDFNTNNKPVSRSFYNLSDSMVNDSSLGYATEKWIYDSQGRLIERQFLDIQGKMADHSTWGIARMVYTYLNDTELKSVDYYKANGSKDQAVWNPRH</sequence>
<organism evidence="2 3">
    <name type="scientific">Flagellimonas nanhaiensis</name>
    <dbReference type="NCBI Taxonomy" id="2292706"/>
    <lineage>
        <taxon>Bacteria</taxon>
        <taxon>Pseudomonadati</taxon>
        <taxon>Bacteroidota</taxon>
        <taxon>Flavobacteriia</taxon>
        <taxon>Flavobacteriales</taxon>
        <taxon>Flavobacteriaceae</taxon>
        <taxon>Flagellimonas</taxon>
    </lineage>
</organism>
<feature type="signal peptide" evidence="1">
    <location>
        <begin position="1"/>
        <end position="18"/>
    </location>
</feature>
<dbReference type="AlphaFoldDB" id="A0A371JLA1"/>
<dbReference type="Gene3D" id="2.120.10.30">
    <property type="entry name" value="TolB, C-terminal domain"/>
    <property type="match status" value="2"/>
</dbReference>
<dbReference type="OrthoDB" id="1156241at2"/>
<dbReference type="Pfam" id="PF24684">
    <property type="entry name" value="Vgb_lyase"/>
    <property type="match status" value="1"/>
</dbReference>
<dbReference type="PANTHER" id="PTHR40274">
    <property type="entry name" value="VIRGINIAMYCIN B LYASE"/>
    <property type="match status" value="1"/>
</dbReference>
<evidence type="ECO:0000313" key="3">
    <source>
        <dbReference type="Proteomes" id="UP000261828"/>
    </source>
</evidence>
<protein>
    <recommendedName>
        <fullName evidence="4">SMP-30/Gluconolactonase/LRE-like region domain-containing protein</fullName>
    </recommendedName>
</protein>
<evidence type="ECO:0000256" key="1">
    <source>
        <dbReference type="SAM" id="SignalP"/>
    </source>
</evidence>
<gene>
    <name evidence="2" type="ORF">DX873_17755</name>
</gene>
<keyword evidence="1" id="KW-0732">Signal</keyword>
<dbReference type="RefSeq" id="WP_116185843.1">
    <property type="nucleotide sequence ID" value="NZ_QTJX01000007.1"/>
</dbReference>
<feature type="chain" id="PRO_5016606144" description="SMP-30/Gluconolactonase/LRE-like region domain-containing protein" evidence="1">
    <location>
        <begin position="19"/>
        <end position="715"/>
    </location>
</feature>
<accession>A0A371JLA1</accession>
<dbReference type="InterPro" id="IPR011042">
    <property type="entry name" value="6-blade_b-propeller_TolB-like"/>
</dbReference>
<keyword evidence="3" id="KW-1185">Reference proteome</keyword>
<proteinExistence type="predicted"/>